<keyword evidence="3" id="KW-1185">Reference proteome</keyword>
<evidence type="ECO:0000313" key="2">
    <source>
        <dbReference type="EMBL" id="EDY61132.1"/>
    </source>
</evidence>
<dbReference type="Pfam" id="PF18029">
    <property type="entry name" value="Glyoxalase_6"/>
    <property type="match status" value="1"/>
</dbReference>
<sequence>MARLGDVAFDCAGPAMVARSGAAALDGCAVAPYDDEELARRGALGITGVEDEAERLVGLGATVRERYADRLVLCDPEGSESCVTPT</sequence>
<dbReference type="Gene3D" id="3.10.180.10">
    <property type="entry name" value="2,3-Dihydroxybiphenyl 1,2-Dioxygenase, domain 1"/>
    <property type="match status" value="1"/>
</dbReference>
<dbReference type="InterPro" id="IPR029068">
    <property type="entry name" value="Glyas_Bleomycin-R_OHBP_Dase"/>
</dbReference>
<evidence type="ECO:0000259" key="1">
    <source>
        <dbReference type="Pfam" id="PF18029"/>
    </source>
</evidence>
<accession>B5I7S7</accession>
<proteinExistence type="predicted"/>
<dbReference type="HOGENOM" id="CLU_2496680_0_0_11"/>
<gene>
    <name evidence="2" type="ORF">SSEG_07745</name>
</gene>
<name>B5I7S7_STRX2</name>
<dbReference type="OrthoDB" id="3212826at2"/>
<dbReference type="Proteomes" id="UP000002785">
    <property type="component" value="Chromosome"/>
</dbReference>
<protein>
    <recommendedName>
        <fullName evidence="1">Glyoxalase-like domain-containing protein</fullName>
    </recommendedName>
</protein>
<reference evidence="2" key="1">
    <citation type="submission" date="2009-10" db="EMBL/GenBank/DDBJ databases">
        <title>The genome sequence of Streptomyces sviceus strain ATCC 29083.</title>
        <authorList>
            <consortium name="The Broad Institute Genome Sequencing Platform"/>
            <consortium name="Broad Institute Microbial Sequencing Center"/>
            <person name="Fischbach M."/>
            <person name="Godfrey P."/>
            <person name="Ward D."/>
            <person name="Young S."/>
            <person name="Zeng Q."/>
            <person name="Koehrsen M."/>
            <person name="Alvarado L."/>
            <person name="Berlin A.M."/>
            <person name="Bochicchio J."/>
            <person name="Borenstein D."/>
            <person name="Chapman S.B."/>
            <person name="Chen Z."/>
            <person name="Engels R."/>
            <person name="Freedman E."/>
            <person name="Gellesch M."/>
            <person name="Goldberg J."/>
            <person name="Griggs A."/>
            <person name="Gujja S."/>
            <person name="Heilman E.R."/>
            <person name="Heiman D.I."/>
            <person name="Hepburn T.A."/>
            <person name="Howarth C."/>
            <person name="Jen D."/>
            <person name="Larson L."/>
            <person name="Lewis B."/>
            <person name="Mehta T."/>
            <person name="Park D."/>
            <person name="Pearson M."/>
            <person name="Richards J."/>
            <person name="Roberts A."/>
            <person name="Saif S."/>
            <person name="Shea T.D."/>
            <person name="Shenoy N."/>
            <person name="Sisk P."/>
            <person name="Stolte C."/>
            <person name="Sykes S.N."/>
            <person name="Thomson T."/>
            <person name="Walk T."/>
            <person name="White J."/>
            <person name="Yandava C."/>
            <person name="Straight P."/>
            <person name="Clardy J."/>
            <person name="Hung D."/>
            <person name="Kolter R."/>
            <person name="Mekalanos J."/>
            <person name="Walker S."/>
            <person name="Walsh C.T."/>
            <person name="Wieland-Brown L.C."/>
            <person name="Haas B."/>
            <person name="Nusbaum C."/>
            <person name="Birren B."/>
        </authorList>
    </citation>
    <scope>NUCLEOTIDE SEQUENCE [LARGE SCALE GENOMIC DNA]</scope>
    <source>
        <strain evidence="2">ATCC 29083</strain>
    </source>
</reference>
<dbReference type="EMBL" id="CM000951">
    <property type="protein sequence ID" value="EDY61132.1"/>
    <property type="molecule type" value="Genomic_DNA"/>
</dbReference>
<dbReference type="AlphaFoldDB" id="B5I7S7"/>
<organism evidence="2 3">
    <name type="scientific">Streptomyces sviceus (strain ATCC 29083 / DSM 924 / JCM 4929 / NBRC 13980 / NCIMB 11184 / NRRL 5439 / UC 5370)</name>
    <dbReference type="NCBI Taxonomy" id="463191"/>
    <lineage>
        <taxon>Bacteria</taxon>
        <taxon>Bacillati</taxon>
        <taxon>Actinomycetota</taxon>
        <taxon>Actinomycetes</taxon>
        <taxon>Kitasatosporales</taxon>
        <taxon>Streptomycetaceae</taxon>
        <taxon>Streptomyces</taxon>
    </lineage>
</organism>
<feature type="domain" description="Glyoxalase-like" evidence="1">
    <location>
        <begin position="47"/>
        <end position="84"/>
    </location>
</feature>
<dbReference type="InterPro" id="IPR041581">
    <property type="entry name" value="Glyoxalase_6"/>
</dbReference>
<evidence type="ECO:0000313" key="3">
    <source>
        <dbReference type="Proteomes" id="UP000002785"/>
    </source>
</evidence>
<dbReference type="RefSeq" id="WP_007386001.1">
    <property type="nucleotide sequence ID" value="NZ_CM000951.1"/>
</dbReference>